<evidence type="ECO:0000313" key="3">
    <source>
        <dbReference type="EMBL" id="TVO59303.1"/>
    </source>
</evidence>
<evidence type="ECO:0000256" key="2">
    <source>
        <dbReference type="SAM" id="Phobius"/>
    </source>
</evidence>
<feature type="compositionally biased region" description="Basic and acidic residues" evidence="1">
    <location>
        <begin position="1"/>
        <end position="24"/>
    </location>
</feature>
<dbReference type="OrthoDB" id="195705at2"/>
<evidence type="ECO:0000256" key="1">
    <source>
        <dbReference type="SAM" id="MobiDB-lite"/>
    </source>
</evidence>
<dbReference type="EMBL" id="VMNK01000002">
    <property type="protein sequence ID" value="TVO59303.1"/>
    <property type="molecule type" value="Genomic_DNA"/>
</dbReference>
<organism evidence="3 4">
    <name type="scientific">Denitromonas halophila</name>
    <dbReference type="NCBI Taxonomy" id="1629404"/>
    <lineage>
        <taxon>Bacteria</taxon>
        <taxon>Pseudomonadati</taxon>
        <taxon>Pseudomonadota</taxon>
        <taxon>Betaproteobacteria</taxon>
        <taxon>Rhodocyclales</taxon>
        <taxon>Zoogloeaceae</taxon>
        <taxon>Denitromonas</taxon>
    </lineage>
</organism>
<keyword evidence="2" id="KW-1133">Transmembrane helix</keyword>
<feature type="transmembrane region" description="Helical" evidence="2">
    <location>
        <begin position="40"/>
        <end position="59"/>
    </location>
</feature>
<reference evidence="3 4" key="1">
    <citation type="submission" date="2019-07" db="EMBL/GenBank/DDBJ databases">
        <title>The pathways for chlorine oxyanion respiration interact through the shared metabolite chlorate.</title>
        <authorList>
            <person name="Barnum T.P."/>
            <person name="Cheng Y."/>
            <person name="Hill K.A."/>
            <person name="Lucas L.N."/>
            <person name="Carlson H.K."/>
            <person name="Coates J.D."/>
        </authorList>
    </citation>
    <scope>NUCLEOTIDE SEQUENCE [LARGE SCALE GENOMIC DNA]</scope>
    <source>
        <strain evidence="3 4">SFB-3</strain>
    </source>
</reference>
<accession>A0A557R2C4</accession>
<dbReference type="InterPro" id="IPR019099">
    <property type="entry name" value="Uncharacterised_PGPGW_TM"/>
</dbReference>
<proteinExistence type="predicted"/>
<keyword evidence="4" id="KW-1185">Reference proteome</keyword>
<protein>
    <recommendedName>
        <fullName evidence="5">Transmembrane protein (PGPGW)</fullName>
    </recommendedName>
</protein>
<dbReference type="RefSeq" id="WP_144307821.1">
    <property type="nucleotide sequence ID" value="NZ_VMNK01000002.1"/>
</dbReference>
<gene>
    <name evidence="3" type="ORF">FHP91_00880</name>
</gene>
<comment type="caution">
    <text evidence="3">The sequence shown here is derived from an EMBL/GenBank/DDBJ whole genome shotgun (WGS) entry which is preliminary data.</text>
</comment>
<dbReference type="Proteomes" id="UP000319502">
    <property type="component" value="Unassembled WGS sequence"/>
</dbReference>
<dbReference type="Pfam" id="PF09656">
    <property type="entry name" value="PGPGW"/>
    <property type="match status" value="1"/>
</dbReference>
<sequence length="106" mass="11989">MFERIKESWHSLKKSEPGERFQDRYHHHQSRRDGRPGLSVLLRLAGGTVVALLGLVMLFTPGPGLVFMAAGAALLGSESRIVARALDRLEVLVRAARERFEARRRR</sequence>
<dbReference type="AlphaFoldDB" id="A0A557R2C4"/>
<name>A0A557R2C4_9RHOO</name>
<keyword evidence="2" id="KW-0472">Membrane</keyword>
<keyword evidence="2" id="KW-0812">Transmembrane</keyword>
<evidence type="ECO:0000313" key="4">
    <source>
        <dbReference type="Proteomes" id="UP000319502"/>
    </source>
</evidence>
<evidence type="ECO:0008006" key="5">
    <source>
        <dbReference type="Google" id="ProtNLM"/>
    </source>
</evidence>
<feature type="region of interest" description="Disordered" evidence="1">
    <location>
        <begin position="1"/>
        <end position="34"/>
    </location>
</feature>